<dbReference type="AlphaFoldDB" id="A0A382SIR8"/>
<organism evidence="1">
    <name type="scientific">marine metagenome</name>
    <dbReference type="NCBI Taxonomy" id="408172"/>
    <lineage>
        <taxon>unclassified sequences</taxon>
        <taxon>metagenomes</taxon>
        <taxon>ecological metagenomes</taxon>
    </lineage>
</organism>
<evidence type="ECO:0008006" key="2">
    <source>
        <dbReference type="Google" id="ProtNLM"/>
    </source>
</evidence>
<reference evidence="1" key="1">
    <citation type="submission" date="2018-05" db="EMBL/GenBank/DDBJ databases">
        <authorList>
            <person name="Lanie J.A."/>
            <person name="Ng W.-L."/>
            <person name="Kazmierczak K.M."/>
            <person name="Andrzejewski T.M."/>
            <person name="Davidsen T.M."/>
            <person name="Wayne K.J."/>
            <person name="Tettelin H."/>
            <person name="Glass J.I."/>
            <person name="Rusch D."/>
            <person name="Podicherti R."/>
            <person name="Tsui H.-C.T."/>
            <person name="Winkler M.E."/>
        </authorList>
    </citation>
    <scope>NUCLEOTIDE SEQUENCE</scope>
</reference>
<proteinExistence type="predicted"/>
<gene>
    <name evidence="1" type="ORF">METZ01_LOCUS362613</name>
</gene>
<sequence>MSSTPYNWELLTEHAAFSPRDTSEGIVFRDKMWLSNAYHHGNVLVRDLWNSTDGTNWSQVSDDTPYGGYSEMVVFEDRLFAVKESVWVSDDGEDWTKILDKTPFGMTGYGELIVYKGKMWQIGPGPEVWSSTDGQHW</sequence>
<evidence type="ECO:0000313" key="1">
    <source>
        <dbReference type="EMBL" id="SVD09759.1"/>
    </source>
</evidence>
<name>A0A382SIR8_9ZZZZ</name>
<accession>A0A382SIR8</accession>
<protein>
    <recommendedName>
        <fullName evidence="2">Photosynthesis system II assembly factor Ycf48/Hcf136-like domain-containing protein</fullName>
    </recommendedName>
</protein>
<dbReference type="SUPFAM" id="SSF110296">
    <property type="entry name" value="Oligoxyloglucan reducing end-specific cellobiohydrolase"/>
    <property type="match status" value="1"/>
</dbReference>
<feature type="non-terminal residue" evidence="1">
    <location>
        <position position="137"/>
    </location>
</feature>
<dbReference type="EMBL" id="UINC01129399">
    <property type="protein sequence ID" value="SVD09759.1"/>
    <property type="molecule type" value="Genomic_DNA"/>
</dbReference>